<sequence length="226" mass="25983">MAPKCSHCQCCKGIDESDDLCPICYSRIFLCKSHFNGTPTCHGICKYPDEVVQVCARCHQSTDPIVHRQIQELRVELYGGDPDSEDALSDDWHDEAFDEWMEEELDDWLFNGRSEDSFAWDNLRQKLWCREFIQYLDEDIDQGADQHSEAETNKVKQQSLQSRLIEVALAEQYEGQYVNGAIETLEGICGVSTVKLERWLADNSTRGPKLEAAARKWRRIDDGVEL</sequence>
<name>A0AAD5S8K4_9FUNG</name>
<organism evidence="1 2">
    <name type="scientific">Rhizophlyctis rosea</name>
    <dbReference type="NCBI Taxonomy" id="64517"/>
    <lineage>
        <taxon>Eukaryota</taxon>
        <taxon>Fungi</taxon>
        <taxon>Fungi incertae sedis</taxon>
        <taxon>Chytridiomycota</taxon>
        <taxon>Chytridiomycota incertae sedis</taxon>
        <taxon>Chytridiomycetes</taxon>
        <taxon>Rhizophlyctidales</taxon>
        <taxon>Rhizophlyctidaceae</taxon>
        <taxon>Rhizophlyctis</taxon>
    </lineage>
</organism>
<evidence type="ECO:0000313" key="1">
    <source>
        <dbReference type="EMBL" id="KAJ3048209.1"/>
    </source>
</evidence>
<dbReference type="EMBL" id="JADGJD010000829">
    <property type="protein sequence ID" value="KAJ3048209.1"/>
    <property type="molecule type" value="Genomic_DNA"/>
</dbReference>
<dbReference type="Proteomes" id="UP001212841">
    <property type="component" value="Unassembled WGS sequence"/>
</dbReference>
<reference evidence="1" key="1">
    <citation type="submission" date="2020-05" db="EMBL/GenBank/DDBJ databases">
        <title>Phylogenomic resolution of chytrid fungi.</title>
        <authorList>
            <person name="Stajich J.E."/>
            <person name="Amses K."/>
            <person name="Simmons R."/>
            <person name="Seto K."/>
            <person name="Myers J."/>
            <person name="Bonds A."/>
            <person name="Quandt C.A."/>
            <person name="Barry K."/>
            <person name="Liu P."/>
            <person name="Grigoriev I."/>
            <person name="Longcore J.E."/>
            <person name="James T.Y."/>
        </authorList>
    </citation>
    <scope>NUCLEOTIDE SEQUENCE</scope>
    <source>
        <strain evidence="1">JEL0318</strain>
    </source>
</reference>
<dbReference type="AlphaFoldDB" id="A0AAD5S8K4"/>
<proteinExistence type="predicted"/>
<protein>
    <submittedName>
        <fullName evidence="1">Uncharacterized protein</fullName>
    </submittedName>
</protein>
<gene>
    <name evidence="1" type="ORF">HK097_010769</name>
</gene>
<accession>A0AAD5S8K4</accession>
<evidence type="ECO:0000313" key="2">
    <source>
        <dbReference type="Proteomes" id="UP001212841"/>
    </source>
</evidence>
<keyword evidence="2" id="KW-1185">Reference proteome</keyword>
<comment type="caution">
    <text evidence="1">The sequence shown here is derived from an EMBL/GenBank/DDBJ whole genome shotgun (WGS) entry which is preliminary data.</text>
</comment>